<feature type="domain" description="BetI-type transcriptional repressor C-terminal" evidence="2">
    <location>
        <begin position="18"/>
        <end position="103"/>
    </location>
</feature>
<organism evidence="3 4">
    <name type="scientific">Kitasatospora setae (strain ATCC 33774 / DSM 43861 / JCM 3304 / KCC A-0304 / NBRC 14216 / KM-6054)</name>
    <name type="common">Streptomyces setae</name>
    <dbReference type="NCBI Taxonomy" id="452652"/>
    <lineage>
        <taxon>Bacteria</taxon>
        <taxon>Bacillati</taxon>
        <taxon>Actinomycetota</taxon>
        <taxon>Actinomycetes</taxon>
        <taxon>Kitasatosporales</taxon>
        <taxon>Streptomycetaceae</taxon>
        <taxon>Kitasatospora</taxon>
    </lineage>
</organism>
<protein>
    <recommendedName>
        <fullName evidence="2">BetI-type transcriptional repressor C-terminal domain-containing protein</fullName>
    </recommendedName>
</protein>
<accession>E4NIL4</accession>
<dbReference type="eggNOG" id="COG1309">
    <property type="taxonomic scope" value="Bacteria"/>
</dbReference>
<keyword evidence="4" id="KW-1185">Reference proteome</keyword>
<name>E4NIL4_KITSK</name>
<dbReference type="Pfam" id="PF13977">
    <property type="entry name" value="TetR_C_6"/>
    <property type="match status" value="1"/>
</dbReference>
<dbReference type="PATRIC" id="fig|452652.3.peg.7088"/>
<feature type="region of interest" description="Disordered" evidence="1">
    <location>
        <begin position="114"/>
        <end position="147"/>
    </location>
</feature>
<gene>
    <name evidence="3" type="ordered locus">KSE_70540</name>
</gene>
<proteinExistence type="predicted"/>
<dbReference type="KEGG" id="ksk:KSE_70540"/>
<dbReference type="Proteomes" id="UP000007076">
    <property type="component" value="Chromosome"/>
</dbReference>
<evidence type="ECO:0000256" key="1">
    <source>
        <dbReference type="SAM" id="MobiDB-lite"/>
    </source>
</evidence>
<dbReference type="AlphaFoldDB" id="E4NIL4"/>
<evidence type="ECO:0000313" key="4">
    <source>
        <dbReference type="Proteomes" id="UP000007076"/>
    </source>
</evidence>
<evidence type="ECO:0000313" key="3">
    <source>
        <dbReference type="EMBL" id="BAJ32812.1"/>
    </source>
</evidence>
<dbReference type="HOGENOM" id="CLU_1765604_0_0_11"/>
<sequence length="147" mass="16363">MDHMRSWYRRRDTTLGSWLSLRTELWLYGLRDPELLPMLADRERRSRAALTQALEQGFAARSVAPPAPVEFLALVVHALGDGLSIQRVISPEDSDIDTVANAVELLMRSWSALARNPGPTDEAPRPSPGRPTAEGRTPPTEKPEKNP</sequence>
<dbReference type="STRING" id="452652.KSE_70540"/>
<dbReference type="Gene3D" id="1.10.357.10">
    <property type="entry name" value="Tetracycline Repressor, domain 2"/>
    <property type="match status" value="1"/>
</dbReference>
<reference evidence="3 4" key="1">
    <citation type="journal article" date="2010" name="DNA Res.">
        <title>Genome sequence of Kitasatospora setae NBRC 14216T: an evolutionary snapshot of the family Streptomycetaceae.</title>
        <authorList>
            <person name="Ichikawa N."/>
            <person name="Oguchi A."/>
            <person name="Ikeda H."/>
            <person name="Ishikawa J."/>
            <person name="Kitani S."/>
            <person name="Watanabe Y."/>
            <person name="Nakamura S."/>
            <person name="Katano Y."/>
            <person name="Kishi E."/>
            <person name="Sasagawa M."/>
            <person name="Ankai A."/>
            <person name="Fukui S."/>
            <person name="Hashimoto Y."/>
            <person name="Kamata S."/>
            <person name="Otoguro M."/>
            <person name="Tanikawa S."/>
            <person name="Nihira T."/>
            <person name="Horinouchi S."/>
            <person name="Ohnishi Y."/>
            <person name="Hayakawa M."/>
            <person name="Kuzuyama T."/>
            <person name="Arisawa A."/>
            <person name="Nomoto F."/>
            <person name="Miura H."/>
            <person name="Takahashi Y."/>
            <person name="Fujita N."/>
        </authorList>
    </citation>
    <scope>NUCLEOTIDE SEQUENCE [LARGE SCALE GENOMIC DNA]</scope>
    <source>
        <strain evidence="4">ATCC 33774 / DSM 43861 / JCM 3304 / KCC A-0304 / NBRC 14216 / KM-6054</strain>
    </source>
</reference>
<dbReference type="InterPro" id="IPR039538">
    <property type="entry name" value="BetI_C"/>
</dbReference>
<dbReference type="InterPro" id="IPR036271">
    <property type="entry name" value="Tet_transcr_reg_TetR-rel_C_sf"/>
</dbReference>
<evidence type="ECO:0000259" key="2">
    <source>
        <dbReference type="Pfam" id="PF13977"/>
    </source>
</evidence>
<dbReference type="EMBL" id="AP010968">
    <property type="protein sequence ID" value="BAJ32812.1"/>
    <property type="molecule type" value="Genomic_DNA"/>
</dbReference>
<dbReference type="RefSeq" id="WP_014140103.1">
    <property type="nucleotide sequence ID" value="NC_016109.1"/>
</dbReference>
<dbReference type="SUPFAM" id="SSF48498">
    <property type="entry name" value="Tetracyclin repressor-like, C-terminal domain"/>
    <property type="match status" value="1"/>
</dbReference>